<dbReference type="Pfam" id="PF20558">
    <property type="entry name" value="DUF6769"/>
    <property type="match status" value="1"/>
</dbReference>
<organism evidence="1 2">
    <name type="scientific">Phocaeicola coprophilus</name>
    <dbReference type="NCBI Taxonomy" id="387090"/>
    <lineage>
        <taxon>Bacteria</taxon>
        <taxon>Pseudomonadati</taxon>
        <taxon>Bacteroidota</taxon>
        <taxon>Bacteroidia</taxon>
        <taxon>Bacteroidales</taxon>
        <taxon>Bacteroidaceae</taxon>
        <taxon>Phocaeicola</taxon>
    </lineage>
</organism>
<evidence type="ECO:0000313" key="1">
    <source>
        <dbReference type="EMBL" id="RHA74085.1"/>
    </source>
</evidence>
<comment type="caution">
    <text evidence="1">The sequence shown here is derived from an EMBL/GenBank/DDBJ whole genome shotgun (WGS) entry which is preliminary data.</text>
</comment>
<protein>
    <submittedName>
        <fullName evidence="1">Uncharacterized protein</fullName>
    </submittedName>
</protein>
<dbReference type="EMBL" id="QSFT01000027">
    <property type="protein sequence ID" value="RHA74085.1"/>
    <property type="molecule type" value="Genomic_DNA"/>
</dbReference>
<gene>
    <name evidence="1" type="ORF">DW921_11390</name>
</gene>
<sequence length="139" mass="15620">MERKLKSYFLLVVSILMLVASVFPHHHHDLYFCVAHDLETCPASVECPDHLHHTGDEDNHACTSSCVTHFAFSAPDSHGTDLSPAYSYSLLIYPFLLTLERLSSFENDLPCPFSAYIERLHARHFVASSGLRAPPCFLS</sequence>
<dbReference type="AlphaFoldDB" id="A0A413SXK3"/>
<accession>A0A413SXK3</accession>
<dbReference type="Proteomes" id="UP000283855">
    <property type="component" value="Unassembled WGS sequence"/>
</dbReference>
<evidence type="ECO:0000313" key="2">
    <source>
        <dbReference type="Proteomes" id="UP000283855"/>
    </source>
</evidence>
<proteinExistence type="predicted"/>
<dbReference type="InterPro" id="IPR046660">
    <property type="entry name" value="DUF6769"/>
</dbReference>
<reference evidence="1 2" key="1">
    <citation type="submission" date="2018-08" db="EMBL/GenBank/DDBJ databases">
        <title>A genome reference for cultivated species of the human gut microbiota.</title>
        <authorList>
            <person name="Zou Y."/>
            <person name="Xue W."/>
            <person name="Luo G."/>
        </authorList>
    </citation>
    <scope>NUCLEOTIDE SEQUENCE [LARGE SCALE GENOMIC DNA]</scope>
    <source>
        <strain evidence="1 2">AM42-38</strain>
    </source>
</reference>
<name>A0A413SXK3_9BACT</name>
<dbReference type="RefSeq" id="WP_118400735.1">
    <property type="nucleotide sequence ID" value="NZ_CABJGD010000027.1"/>
</dbReference>